<dbReference type="EMBL" id="JARYZI010000012">
    <property type="protein sequence ID" value="MDH8679435.1"/>
    <property type="molecule type" value="Genomic_DNA"/>
</dbReference>
<dbReference type="SUPFAM" id="SSF53254">
    <property type="entry name" value="Phosphoglycerate mutase-like"/>
    <property type="match status" value="1"/>
</dbReference>
<dbReference type="SMART" id="SM00855">
    <property type="entry name" value="PGAM"/>
    <property type="match status" value="1"/>
</dbReference>
<dbReference type="RefSeq" id="WP_281095331.1">
    <property type="nucleotide sequence ID" value="NZ_JARYZI010000012.1"/>
</dbReference>
<keyword evidence="2" id="KW-1185">Reference proteome</keyword>
<dbReference type="Gene3D" id="3.40.50.1240">
    <property type="entry name" value="Phosphoglycerate mutase-like"/>
    <property type="match status" value="1"/>
</dbReference>
<sequence length="198" mass="22573">MKLYLVRHGEPSYSPCTIRNLKGQGRDLAALNEEGINQMITVTMPQMIGNDAQIILSSPYTRALQSAAVVASKTGLITKVVHDLHEWIPDLSYNYDSYSDLKSIYLDFYKNKGIRPNKEDYTEFTLWEDIESFRTRVNASIKPYLGIYSSAIVVAHGMVIQSLTGRHVAYGEMIQMEYTEDTVFPEWEFTAPKDESKE</sequence>
<dbReference type="CDD" id="cd07067">
    <property type="entry name" value="HP_PGM_like"/>
    <property type="match status" value="1"/>
</dbReference>
<dbReference type="Proteomes" id="UP001158045">
    <property type="component" value="Unassembled WGS sequence"/>
</dbReference>
<comment type="caution">
    <text evidence="1">The sequence shown here is derived from an EMBL/GenBank/DDBJ whole genome shotgun (WGS) entry which is preliminary data.</text>
</comment>
<proteinExistence type="predicted"/>
<gene>
    <name evidence="1" type="ORF">QE109_14850</name>
</gene>
<protein>
    <submittedName>
        <fullName evidence="1">Histidine phosphatase family protein</fullName>
    </submittedName>
</protein>
<evidence type="ECO:0000313" key="1">
    <source>
        <dbReference type="EMBL" id="MDH8679435.1"/>
    </source>
</evidence>
<dbReference type="Pfam" id="PF00300">
    <property type="entry name" value="His_Phos_1"/>
    <property type="match status" value="1"/>
</dbReference>
<dbReference type="PANTHER" id="PTHR48100:SF59">
    <property type="entry name" value="ADENOSYLCOBALAMIN_ALPHA-RIBAZOLE PHOSPHATASE"/>
    <property type="match status" value="1"/>
</dbReference>
<accession>A0ABT6NGF9</accession>
<name>A0ABT6NGF9_9FIRM</name>
<evidence type="ECO:0000313" key="2">
    <source>
        <dbReference type="Proteomes" id="UP001158045"/>
    </source>
</evidence>
<reference evidence="1 2" key="1">
    <citation type="submission" date="2023-04" db="EMBL/GenBank/DDBJ databases">
        <title>Fusibacter bizertensis strain WBS, isolated from littoral bottom sediments of the Arctic seas - biochemical and genomic analysis.</title>
        <authorList>
            <person name="Brioukhanov A.L."/>
        </authorList>
    </citation>
    <scope>NUCLEOTIDE SEQUENCE [LARGE SCALE GENOMIC DNA]</scope>
    <source>
        <strain evidence="1 2">WBS</strain>
    </source>
</reference>
<dbReference type="PANTHER" id="PTHR48100">
    <property type="entry name" value="BROAD-SPECIFICITY PHOSPHATASE YOR283W-RELATED"/>
    <property type="match status" value="1"/>
</dbReference>
<dbReference type="InterPro" id="IPR029033">
    <property type="entry name" value="His_PPase_superfam"/>
</dbReference>
<dbReference type="InterPro" id="IPR050275">
    <property type="entry name" value="PGM_Phosphatase"/>
</dbReference>
<organism evidence="1 2">
    <name type="scientific">Fusibacter bizertensis</name>
    <dbReference type="NCBI Taxonomy" id="1488331"/>
    <lineage>
        <taxon>Bacteria</taxon>
        <taxon>Bacillati</taxon>
        <taxon>Bacillota</taxon>
        <taxon>Clostridia</taxon>
        <taxon>Eubacteriales</taxon>
        <taxon>Eubacteriales Family XII. Incertae Sedis</taxon>
        <taxon>Fusibacter</taxon>
    </lineage>
</organism>
<dbReference type="InterPro" id="IPR013078">
    <property type="entry name" value="His_Pase_superF_clade-1"/>
</dbReference>